<comment type="caution">
    <text evidence="3">The sequence shown here is derived from an EMBL/GenBank/DDBJ whole genome shotgun (WGS) entry which is preliminary data.</text>
</comment>
<keyword evidence="4" id="KW-1185">Reference proteome</keyword>
<sequence>MDIERRRQEAAEYRRKPRLIEENEIPEGILRASKQFIEDEKDPHKDRLIIEDIGRRHRKKVDYSQDLMSDRDWLKSIDEDADDLDDEEEEDRRKKRARKEKSHKRKRILA</sequence>
<dbReference type="SMART" id="SM01314">
    <property type="entry name" value="SnAC"/>
    <property type="match status" value="1"/>
</dbReference>
<name>A0ABD6EYR7_9BILA</name>
<dbReference type="InterPro" id="IPR029295">
    <property type="entry name" value="SnAC"/>
</dbReference>
<feature type="region of interest" description="Disordered" evidence="1">
    <location>
        <begin position="82"/>
        <end position="110"/>
    </location>
</feature>
<proteinExistence type="predicted"/>
<dbReference type="AlphaFoldDB" id="A0ABD6EYR7"/>
<reference evidence="3 4" key="1">
    <citation type="submission" date="2024-08" db="EMBL/GenBank/DDBJ databases">
        <title>Gnathostoma spinigerum genome.</title>
        <authorList>
            <person name="Gonzalez-Bertolin B."/>
            <person name="Monzon S."/>
            <person name="Zaballos A."/>
            <person name="Jimenez P."/>
            <person name="Dekumyoy P."/>
            <person name="Varona S."/>
            <person name="Cuesta I."/>
            <person name="Sumanam S."/>
            <person name="Adisakwattana P."/>
            <person name="Gasser R.B."/>
            <person name="Hernandez-Gonzalez A."/>
            <person name="Young N.D."/>
            <person name="Perteguer M.J."/>
        </authorList>
    </citation>
    <scope>NUCLEOTIDE SEQUENCE [LARGE SCALE GENOMIC DNA]</scope>
    <source>
        <strain evidence="3">AL3</strain>
        <tissue evidence="3">Liver</tissue>
    </source>
</reference>
<organism evidence="3 4">
    <name type="scientific">Gnathostoma spinigerum</name>
    <dbReference type="NCBI Taxonomy" id="75299"/>
    <lineage>
        <taxon>Eukaryota</taxon>
        <taxon>Metazoa</taxon>
        <taxon>Ecdysozoa</taxon>
        <taxon>Nematoda</taxon>
        <taxon>Chromadorea</taxon>
        <taxon>Rhabditida</taxon>
        <taxon>Spirurina</taxon>
        <taxon>Gnathostomatomorpha</taxon>
        <taxon>Gnathostomatoidea</taxon>
        <taxon>Gnathostomatidae</taxon>
        <taxon>Gnathostoma</taxon>
    </lineage>
</organism>
<dbReference type="Pfam" id="PF14619">
    <property type="entry name" value="SnAC"/>
    <property type="match status" value="1"/>
</dbReference>
<evidence type="ECO:0000259" key="2">
    <source>
        <dbReference type="SMART" id="SM01314"/>
    </source>
</evidence>
<gene>
    <name evidence="3" type="ORF">AB6A40_011612</name>
</gene>
<evidence type="ECO:0000256" key="1">
    <source>
        <dbReference type="SAM" id="MobiDB-lite"/>
    </source>
</evidence>
<feature type="domain" description="Snf2 ATP coupling" evidence="2">
    <location>
        <begin position="3"/>
        <end position="74"/>
    </location>
</feature>
<dbReference type="Proteomes" id="UP001608902">
    <property type="component" value="Unassembled WGS sequence"/>
</dbReference>
<accession>A0ABD6EYR7</accession>
<evidence type="ECO:0000313" key="3">
    <source>
        <dbReference type="EMBL" id="MFH4984903.1"/>
    </source>
</evidence>
<protein>
    <recommendedName>
        <fullName evidence="2">Snf2 ATP coupling domain-containing protein</fullName>
    </recommendedName>
</protein>
<evidence type="ECO:0000313" key="4">
    <source>
        <dbReference type="Proteomes" id="UP001608902"/>
    </source>
</evidence>
<dbReference type="EMBL" id="JBGFUD010023104">
    <property type="protein sequence ID" value="MFH4984903.1"/>
    <property type="molecule type" value="Genomic_DNA"/>
</dbReference>
<feature type="compositionally biased region" description="Basic residues" evidence="1">
    <location>
        <begin position="93"/>
        <end position="110"/>
    </location>
</feature>